<keyword evidence="5" id="KW-0238">DNA-binding</keyword>
<evidence type="ECO:0000256" key="4">
    <source>
        <dbReference type="ARBA" id="ARBA00022840"/>
    </source>
</evidence>
<evidence type="ECO:0000256" key="2">
    <source>
        <dbReference type="ARBA" id="ARBA00022801"/>
    </source>
</evidence>
<dbReference type="SUPFAM" id="SSF52540">
    <property type="entry name" value="P-loop containing nucleoside triphosphate hydrolases"/>
    <property type="match status" value="1"/>
</dbReference>
<dbReference type="InterPro" id="IPR003593">
    <property type="entry name" value="AAA+_ATPase"/>
</dbReference>
<accession>A0A501XLQ7</accession>
<dbReference type="PANTHER" id="PTHR42957:SF1">
    <property type="entry name" value="HELICASE MJ1565-RELATED"/>
    <property type="match status" value="1"/>
</dbReference>
<dbReference type="CDD" id="cd01127">
    <property type="entry name" value="TrwB_TraG_TraD_VirD4"/>
    <property type="match status" value="1"/>
</dbReference>
<evidence type="ECO:0000256" key="5">
    <source>
        <dbReference type="ARBA" id="ARBA00023125"/>
    </source>
</evidence>
<dbReference type="OrthoDB" id="9806951at2"/>
<dbReference type="Pfam" id="PF05872">
    <property type="entry name" value="HerA_C"/>
    <property type="match status" value="1"/>
</dbReference>
<dbReference type="SMART" id="SM00382">
    <property type="entry name" value="AAA"/>
    <property type="match status" value="1"/>
</dbReference>
<dbReference type="InterPro" id="IPR033186">
    <property type="entry name" value="HerA_C"/>
</dbReference>
<evidence type="ECO:0000313" key="9">
    <source>
        <dbReference type="Proteomes" id="UP000319897"/>
    </source>
</evidence>
<evidence type="ECO:0000256" key="6">
    <source>
        <dbReference type="ARBA" id="ARBA00023235"/>
    </source>
</evidence>
<organism evidence="8 9">
    <name type="scientific">Sandaracinobacter neustonicus</name>
    <dbReference type="NCBI Taxonomy" id="1715348"/>
    <lineage>
        <taxon>Bacteria</taxon>
        <taxon>Pseudomonadati</taxon>
        <taxon>Pseudomonadota</taxon>
        <taxon>Alphaproteobacteria</taxon>
        <taxon>Sphingomonadales</taxon>
        <taxon>Sphingosinicellaceae</taxon>
        <taxon>Sandaracinobacter</taxon>
    </lineage>
</organism>
<dbReference type="GO" id="GO:0003677">
    <property type="term" value="F:DNA binding"/>
    <property type="evidence" value="ECO:0007669"/>
    <property type="project" value="UniProtKB-KW"/>
</dbReference>
<keyword evidence="3" id="KW-0347">Helicase</keyword>
<dbReference type="InterPro" id="IPR027417">
    <property type="entry name" value="P-loop_NTPase"/>
</dbReference>
<evidence type="ECO:0000256" key="1">
    <source>
        <dbReference type="ARBA" id="ARBA00022741"/>
    </source>
</evidence>
<feature type="domain" description="AAA+ ATPase" evidence="7">
    <location>
        <begin position="164"/>
        <end position="505"/>
    </location>
</feature>
<keyword evidence="1" id="KW-0547">Nucleotide-binding</keyword>
<dbReference type="PANTHER" id="PTHR42957">
    <property type="entry name" value="HELICASE MJ1565-RELATED"/>
    <property type="match status" value="1"/>
</dbReference>
<dbReference type="RefSeq" id="WP_140927977.1">
    <property type="nucleotide sequence ID" value="NZ_VFSU01000023.1"/>
</dbReference>
<keyword evidence="4 8" id="KW-0067">ATP-binding</keyword>
<gene>
    <name evidence="8" type="ORF">FJQ54_08415</name>
</gene>
<dbReference type="Gene3D" id="3.40.50.300">
    <property type="entry name" value="P-loop containing nucleotide triphosphate hydrolases"/>
    <property type="match status" value="2"/>
</dbReference>
<dbReference type="GO" id="GO:0016787">
    <property type="term" value="F:hydrolase activity"/>
    <property type="evidence" value="ECO:0007669"/>
    <property type="project" value="UniProtKB-KW"/>
</dbReference>
<dbReference type="AlphaFoldDB" id="A0A501XLQ7"/>
<keyword evidence="9" id="KW-1185">Reference proteome</keyword>
<sequence length="584" mass="63242">MANISPVDPDQYIGTVTVVSASQVQANLPLASANPERRALSKGAVGDFVFVDCERTKLLGRITEVKIPDGERLSVEPHLGSVSTPNPIGRIQLLATVIDGDSKLSRGVDHYPKIGDGVFLAGAEILAQMIGRSTTRQGEKNVPVGAIEAGGRSVQVELSPEKLFGRHCGVFGATGGGKSWTIASLIEKIKAMNGKAIVFDPTGEFCGIDGIDTIFAFEAGVPNARHVHFPYTEITEDDLFSLFRPSGQSQGPKLRDAIKSLKLVRAVGNAIPQGLSVANGALEKAGKSRTVFFDAIRNNAQAVHSAKCNFDIAHLSEQIKNECVWGTANGNAALFGGPDNNAASYCESLASRINTLTNSRELECIFRTQGDSLVDELSNFLNDDERDIALISFKEVRFEHNTRELLLNIIGRFLLNIAREGRFRDAPIVVFLDEAHQFLGRTVGDEYGSVRLDSFGLIAKEGRKYGLTCVLATQRPRDVPQDVLSQLGTLIVHRLTNEQDRGTVEHACGDLDRAATQFIPMLAPGEAIIIGPDLPTPLPLRMLRPKSPPDSKGPPFQAYWADRQERWIERVLGDGPAAPPNAVP</sequence>
<dbReference type="InterPro" id="IPR002789">
    <property type="entry name" value="HerA_central"/>
</dbReference>
<dbReference type="InterPro" id="IPR008571">
    <property type="entry name" value="HerA-like"/>
</dbReference>
<dbReference type="Proteomes" id="UP000319897">
    <property type="component" value="Unassembled WGS sequence"/>
</dbReference>
<evidence type="ECO:0000259" key="7">
    <source>
        <dbReference type="SMART" id="SM00382"/>
    </source>
</evidence>
<proteinExistence type="predicted"/>
<keyword evidence="6" id="KW-0413">Isomerase</keyword>
<evidence type="ECO:0000313" key="8">
    <source>
        <dbReference type="EMBL" id="TPE61359.1"/>
    </source>
</evidence>
<dbReference type="EMBL" id="VFSU01000023">
    <property type="protein sequence ID" value="TPE61359.1"/>
    <property type="molecule type" value="Genomic_DNA"/>
</dbReference>
<protein>
    <submittedName>
        <fullName evidence="8">ATP-binding protein</fullName>
    </submittedName>
</protein>
<reference evidence="8 9" key="1">
    <citation type="submission" date="2019-06" db="EMBL/GenBank/DDBJ databases">
        <authorList>
            <person name="Lee I."/>
            <person name="Jang G.I."/>
            <person name="Hwang C.Y."/>
        </authorList>
    </citation>
    <scope>NUCLEOTIDE SEQUENCE [LARGE SCALE GENOMIC DNA]</scope>
    <source>
        <strain evidence="8 9">PAMC 28131</strain>
    </source>
</reference>
<dbReference type="GO" id="GO:0005524">
    <property type="term" value="F:ATP binding"/>
    <property type="evidence" value="ECO:0007669"/>
    <property type="project" value="UniProtKB-KW"/>
</dbReference>
<keyword evidence="2" id="KW-0378">Hydrolase</keyword>
<name>A0A501XLQ7_9SPHN</name>
<evidence type="ECO:0000256" key="3">
    <source>
        <dbReference type="ARBA" id="ARBA00022806"/>
    </source>
</evidence>
<dbReference type="GO" id="GO:0004386">
    <property type="term" value="F:helicase activity"/>
    <property type="evidence" value="ECO:0007669"/>
    <property type="project" value="UniProtKB-KW"/>
</dbReference>
<dbReference type="Pfam" id="PF01935">
    <property type="entry name" value="DUF87"/>
    <property type="match status" value="1"/>
</dbReference>
<comment type="caution">
    <text evidence="8">The sequence shown here is derived from an EMBL/GenBank/DDBJ whole genome shotgun (WGS) entry which is preliminary data.</text>
</comment>